<dbReference type="InterPro" id="IPR017855">
    <property type="entry name" value="SMAD-like_dom_sf"/>
</dbReference>
<protein>
    <submittedName>
        <fullName evidence="9">Interferon regulatory factor 9</fullName>
    </submittedName>
</protein>
<dbReference type="Gene3D" id="1.10.10.10">
    <property type="entry name" value="Winged helix-like DNA-binding domain superfamily/Winged helix DNA-binding domain"/>
    <property type="match status" value="1"/>
</dbReference>
<dbReference type="SUPFAM" id="SSF49879">
    <property type="entry name" value="SMAD/FHA domain"/>
    <property type="match status" value="1"/>
</dbReference>
<dbReference type="GO" id="GO:0005634">
    <property type="term" value="C:nucleus"/>
    <property type="evidence" value="ECO:0007669"/>
    <property type="project" value="UniProtKB-SubCell"/>
</dbReference>
<evidence type="ECO:0000313" key="10">
    <source>
        <dbReference type="Proteomes" id="UP000472265"/>
    </source>
</evidence>
<dbReference type="Pfam" id="PF10401">
    <property type="entry name" value="IRF-3"/>
    <property type="match status" value="1"/>
</dbReference>
<dbReference type="GO" id="GO:0000978">
    <property type="term" value="F:RNA polymerase II cis-regulatory region sequence-specific DNA binding"/>
    <property type="evidence" value="ECO:0007669"/>
    <property type="project" value="TreeGrafter"/>
</dbReference>
<dbReference type="GeneTree" id="ENSGT00940000166207"/>
<dbReference type="FunFam" id="2.60.200.10:FF:000019">
    <property type="entry name" value="Interferon regulatory factor 9"/>
    <property type="match status" value="1"/>
</dbReference>
<dbReference type="InterPro" id="IPR019471">
    <property type="entry name" value="Interferon_reg_factor-3"/>
</dbReference>
<keyword evidence="4" id="KW-0010">Activator</keyword>
<organism evidence="9 10">
    <name type="scientific">Sparus aurata</name>
    <name type="common">Gilthead sea bream</name>
    <dbReference type="NCBI Taxonomy" id="8175"/>
    <lineage>
        <taxon>Eukaryota</taxon>
        <taxon>Metazoa</taxon>
        <taxon>Chordata</taxon>
        <taxon>Craniata</taxon>
        <taxon>Vertebrata</taxon>
        <taxon>Euteleostomi</taxon>
        <taxon>Actinopterygii</taxon>
        <taxon>Neopterygii</taxon>
        <taxon>Teleostei</taxon>
        <taxon>Neoteleostei</taxon>
        <taxon>Acanthomorphata</taxon>
        <taxon>Eupercaria</taxon>
        <taxon>Spariformes</taxon>
        <taxon>Sparidae</taxon>
        <taxon>Sparus</taxon>
    </lineage>
</organism>
<gene>
    <name evidence="9" type="primary">irf9</name>
</gene>
<reference evidence="9" key="3">
    <citation type="submission" date="2025-09" db="UniProtKB">
        <authorList>
            <consortium name="Ensembl"/>
        </authorList>
    </citation>
    <scope>IDENTIFICATION</scope>
</reference>
<accession>A0A671YDC5</accession>
<dbReference type="FunFam" id="1.10.10.10:FF:000041">
    <property type="entry name" value="Interferon regulatory factor 4"/>
    <property type="match status" value="1"/>
</dbReference>
<dbReference type="Proteomes" id="UP000472265">
    <property type="component" value="Chromosome 19"/>
</dbReference>
<dbReference type="InterPro" id="IPR019817">
    <property type="entry name" value="Interferon_reg_fac_CS"/>
</dbReference>
<dbReference type="InterPro" id="IPR036388">
    <property type="entry name" value="WH-like_DNA-bd_sf"/>
</dbReference>
<dbReference type="PROSITE" id="PS51507">
    <property type="entry name" value="IRF_2"/>
    <property type="match status" value="1"/>
</dbReference>
<evidence type="ECO:0000256" key="2">
    <source>
        <dbReference type="ARBA" id="ARBA00023015"/>
    </source>
</evidence>
<feature type="region of interest" description="Disordered" evidence="7">
    <location>
        <begin position="129"/>
        <end position="149"/>
    </location>
</feature>
<evidence type="ECO:0000256" key="7">
    <source>
        <dbReference type="SAM" id="MobiDB-lite"/>
    </source>
</evidence>
<evidence type="ECO:0000256" key="5">
    <source>
        <dbReference type="ARBA" id="ARBA00023163"/>
    </source>
</evidence>
<reference evidence="9" key="2">
    <citation type="submission" date="2025-08" db="UniProtKB">
        <authorList>
            <consortium name="Ensembl"/>
        </authorList>
    </citation>
    <scope>IDENTIFICATION</scope>
</reference>
<dbReference type="InterPro" id="IPR001346">
    <property type="entry name" value="Interferon_reg_fact_DNA-bd_dom"/>
</dbReference>
<feature type="domain" description="IRF tryptophan pentad repeat" evidence="8">
    <location>
        <begin position="9"/>
        <end position="116"/>
    </location>
</feature>
<dbReference type="GO" id="GO:0000981">
    <property type="term" value="F:DNA-binding transcription factor activity, RNA polymerase II-specific"/>
    <property type="evidence" value="ECO:0007669"/>
    <property type="project" value="TreeGrafter"/>
</dbReference>
<dbReference type="SUPFAM" id="SSF46785">
    <property type="entry name" value="Winged helix' DNA-binding domain"/>
    <property type="match status" value="1"/>
</dbReference>
<evidence type="ECO:0000256" key="4">
    <source>
        <dbReference type="ARBA" id="ARBA00023159"/>
    </source>
</evidence>
<dbReference type="Ensembl" id="ENSSAUT00010063869.1">
    <property type="protein sequence ID" value="ENSSAUP00010060916.1"/>
    <property type="gene ID" value="ENSSAUG00010024640.1"/>
</dbReference>
<dbReference type="PROSITE" id="PS00601">
    <property type="entry name" value="IRF_1"/>
    <property type="match status" value="1"/>
</dbReference>
<keyword evidence="6" id="KW-0539">Nucleus</keyword>
<dbReference type="PANTHER" id="PTHR11949">
    <property type="entry name" value="INTERFERON REGULATORY FACTOR"/>
    <property type="match status" value="1"/>
</dbReference>
<keyword evidence="5" id="KW-0804">Transcription</keyword>
<proteinExistence type="predicted"/>
<name>A0A671YDC5_SPAAU</name>
<evidence type="ECO:0000313" key="9">
    <source>
        <dbReference type="Ensembl" id="ENSSAUP00010060916.1"/>
    </source>
</evidence>
<dbReference type="PRINTS" id="PR00267">
    <property type="entry name" value="INTFRNREGFCT"/>
</dbReference>
<dbReference type="InterPro" id="IPR008984">
    <property type="entry name" value="SMAD_FHA_dom_sf"/>
</dbReference>
<dbReference type="Gene3D" id="2.60.200.10">
    <property type="match status" value="1"/>
</dbReference>
<dbReference type="Pfam" id="PF00605">
    <property type="entry name" value="IRF"/>
    <property type="match status" value="1"/>
</dbReference>
<keyword evidence="2" id="KW-0805">Transcription regulation</keyword>
<evidence type="ECO:0000256" key="1">
    <source>
        <dbReference type="ARBA" id="ARBA00004123"/>
    </source>
</evidence>
<reference evidence="9" key="1">
    <citation type="submission" date="2021-04" db="EMBL/GenBank/DDBJ databases">
        <authorList>
            <consortium name="Wellcome Sanger Institute Data Sharing"/>
        </authorList>
    </citation>
    <scope>NUCLEOTIDE SEQUENCE [LARGE SCALE GENOMIC DNA]</scope>
</reference>
<keyword evidence="10" id="KW-1185">Reference proteome</keyword>
<keyword evidence="3" id="KW-0238">DNA-binding</keyword>
<comment type="subcellular location">
    <subcellularLocation>
        <location evidence="1">Nucleus</location>
    </subcellularLocation>
</comment>
<evidence type="ECO:0000256" key="6">
    <source>
        <dbReference type="ARBA" id="ARBA00023242"/>
    </source>
</evidence>
<dbReference type="GO" id="GO:0045944">
    <property type="term" value="P:positive regulation of transcription by RNA polymerase II"/>
    <property type="evidence" value="ECO:0007669"/>
    <property type="project" value="UniProtKB-ARBA"/>
</dbReference>
<dbReference type="AlphaFoldDB" id="A0A671YDC5"/>
<evidence type="ECO:0000259" key="8">
    <source>
        <dbReference type="PROSITE" id="PS51507"/>
    </source>
</evidence>
<dbReference type="InterPro" id="IPR036390">
    <property type="entry name" value="WH_DNA-bd_sf"/>
</dbReference>
<dbReference type="SMART" id="SM00348">
    <property type="entry name" value="IRF"/>
    <property type="match status" value="1"/>
</dbReference>
<dbReference type="SMART" id="SM01243">
    <property type="entry name" value="IRF-3"/>
    <property type="match status" value="1"/>
</dbReference>
<dbReference type="CDD" id="cd00103">
    <property type="entry name" value="IRF"/>
    <property type="match status" value="1"/>
</dbReference>
<dbReference type="PANTHER" id="PTHR11949:SF26">
    <property type="entry name" value="INTERFERON REGULATORY FACTOR 9"/>
    <property type="match status" value="1"/>
</dbReference>
<sequence length="400" mass="44894">MAGGRMRSTRRLRSWIVEQVSSGKYPGLVWDDDAKTMFRIPWKHAGKQDFRKDEDAAIFKAWAEFKGKLTEGGQDNPASWKTRLRCALNKSPEFTEVMERAQLDISEPYKVYRLVPINEQGVLVPEKKCREKATKRSKRRRSSDSDDDYVLPVKQIKTEEVTSQQLLECSSYFERCINSPSLCVSSVQDSFSVVVQYLGQEVLQRQIQGADIRIMYQPSAVVPPTSAILKGGFPRIPLPEPPSTLPTGQELQALFTLLPFMERGVVLTSTPQGVYGRRFCQGRVFWTGPHTTEPGLHKMERNTEPVLLFSKDVFKQQLEFFRTNGGAAPQCGVTLCFGEELSNTEDPSGKLIIVQITLPWAEQQVQNAQSLFQSISILQSLASQSPLGEITLNLVPCGSA</sequence>
<dbReference type="GO" id="GO:0002376">
    <property type="term" value="P:immune system process"/>
    <property type="evidence" value="ECO:0007669"/>
    <property type="project" value="TreeGrafter"/>
</dbReference>
<evidence type="ECO:0000256" key="3">
    <source>
        <dbReference type="ARBA" id="ARBA00023125"/>
    </source>
</evidence>